<dbReference type="Proteomes" id="UP001139336">
    <property type="component" value="Unassembled WGS sequence"/>
</dbReference>
<gene>
    <name evidence="2" type="ORF">L1O03_08520</name>
</gene>
<keyword evidence="3" id="KW-1185">Reference proteome</keyword>
<evidence type="ECO:0000313" key="3">
    <source>
        <dbReference type="Proteomes" id="UP001139336"/>
    </source>
</evidence>
<dbReference type="RefSeq" id="WP_236119356.1">
    <property type="nucleotide sequence ID" value="NZ_JAKGSI010000004.1"/>
</dbReference>
<evidence type="ECO:0000313" key="2">
    <source>
        <dbReference type="EMBL" id="MCF4007216.1"/>
    </source>
</evidence>
<dbReference type="AlphaFoldDB" id="A0A9X1QR41"/>
<comment type="caution">
    <text evidence="2">The sequence shown here is derived from an EMBL/GenBank/DDBJ whole genome shotgun (WGS) entry which is preliminary data.</text>
</comment>
<dbReference type="EMBL" id="JAKGSI010000004">
    <property type="protein sequence ID" value="MCF4007216.1"/>
    <property type="molecule type" value="Genomic_DNA"/>
</dbReference>
<accession>A0A9X1QR41</accession>
<name>A0A9X1QR41_9CORY</name>
<feature type="compositionally biased region" description="Basic and acidic residues" evidence="1">
    <location>
        <begin position="45"/>
        <end position="67"/>
    </location>
</feature>
<proteinExistence type="predicted"/>
<protein>
    <submittedName>
        <fullName evidence="2">Uncharacterized protein</fullName>
    </submittedName>
</protein>
<feature type="region of interest" description="Disordered" evidence="1">
    <location>
        <begin position="31"/>
        <end position="67"/>
    </location>
</feature>
<reference evidence="2" key="1">
    <citation type="submission" date="2022-01" db="EMBL/GenBank/DDBJ databases">
        <title>Corynebacterium sp. nov isolated from isolated from the feces of the greater white-fronted geese (Anser albifrons) at Poyang Lake, PR China.</title>
        <authorList>
            <person name="Liu Q."/>
        </authorList>
    </citation>
    <scope>NUCLEOTIDE SEQUENCE</scope>
    <source>
        <strain evidence="2">JCM 32435</strain>
    </source>
</reference>
<organism evidence="2 3">
    <name type="scientific">Corynebacterium uropygiale</name>
    <dbReference type="NCBI Taxonomy" id="1775911"/>
    <lineage>
        <taxon>Bacteria</taxon>
        <taxon>Bacillati</taxon>
        <taxon>Actinomycetota</taxon>
        <taxon>Actinomycetes</taxon>
        <taxon>Mycobacteriales</taxon>
        <taxon>Corynebacteriaceae</taxon>
        <taxon>Corynebacterium</taxon>
    </lineage>
</organism>
<evidence type="ECO:0000256" key="1">
    <source>
        <dbReference type="SAM" id="MobiDB-lite"/>
    </source>
</evidence>
<sequence>MLVILGVIVVVAAAAVTGAFWYSSRDHAADPVAKEGSASATTTVSDERIPASKERKEEKESEADLQKRCEPSVIQKTPTFARMTAIYCDGTHLRAGIPNSGTLALAVWEGNSWKEVQAAGRTETDFPCYNTDDLKAMGFPDAIVTKVTTCNEAAPAAPQKSNRYRSVVGLGESRVADVSTPPCDGRYILIHQSVLGDADQVNDELATAIMGHPDREYTYPGQCSSLRAQVDGVDVYPVYTDYGTNLQAMCAAKQREGGNGRTLNNNGDFTDPC</sequence>